<name>A0ABS9YR44_9ACTN</name>
<evidence type="ECO:0000313" key="3">
    <source>
        <dbReference type="Proteomes" id="UP001165269"/>
    </source>
</evidence>
<evidence type="ECO:0000256" key="1">
    <source>
        <dbReference type="SAM" id="MobiDB-lite"/>
    </source>
</evidence>
<organism evidence="2 3">
    <name type="scientific">Streptomyces cylindrosporus</name>
    <dbReference type="NCBI Taxonomy" id="2927583"/>
    <lineage>
        <taxon>Bacteria</taxon>
        <taxon>Bacillati</taxon>
        <taxon>Actinomycetota</taxon>
        <taxon>Actinomycetes</taxon>
        <taxon>Kitasatosporales</taxon>
        <taxon>Streptomycetaceae</taxon>
        <taxon>Streptomyces</taxon>
    </lineage>
</organism>
<proteinExistence type="predicted"/>
<keyword evidence="3" id="KW-1185">Reference proteome</keyword>
<gene>
    <name evidence="2" type="ORF">MQP27_49740</name>
</gene>
<reference evidence="2" key="1">
    <citation type="submission" date="2022-03" db="EMBL/GenBank/DDBJ databases">
        <title>Streptomyces 7R015 and 7R016 isolated from Barleria lupulina in Thailand.</title>
        <authorList>
            <person name="Kanchanasin P."/>
            <person name="Phongsopitanun W."/>
            <person name="Tanasupawat S."/>
        </authorList>
    </citation>
    <scope>NUCLEOTIDE SEQUENCE</scope>
    <source>
        <strain evidence="2">7R015</strain>
    </source>
</reference>
<sequence>MSAEPARPSGPDRHPLAPVLILNDRAPRRPSSERTHVPIQPGRPLSDQERLAATMEAVFARSGRSLADEGTATDVLIPLGEVRALLRGAFEKGLIGEEGYRALDDMLKGMEQAPALLA</sequence>
<evidence type="ECO:0000313" key="2">
    <source>
        <dbReference type="EMBL" id="MCI3279175.1"/>
    </source>
</evidence>
<feature type="region of interest" description="Disordered" evidence="1">
    <location>
        <begin position="23"/>
        <end position="48"/>
    </location>
</feature>
<dbReference type="RefSeq" id="WP_242778918.1">
    <property type="nucleotide sequence ID" value="NZ_JALDAY010000024.1"/>
</dbReference>
<accession>A0ABS9YR44</accession>
<dbReference type="EMBL" id="JALDAY010000024">
    <property type="protein sequence ID" value="MCI3279175.1"/>
    <property type="molecule type" value="Genomic_DNA"/>
</dbReference>
<dbReference type="Proteomes" id="UP001165269">
    <property type="component" value="Unassembled WGS sequence"/>
</dbReference>
<feature type="compositionally biased region" description="Basic and acidic residues" evidence="1">
    <location>
        <begin position="25"/>
        <end position="36"/>
    </location>
</feature>
<comment type="caution">
    <text evidence="2">The sequence shown here is derived from an EMBL/GenBank/DDBJ whole genome shotgun (WGS) entry which is preliminary data.</text>
</comment>
<protein>
    <submittedName>
        <fullName evidence="2">Uncharacterized protein</fullName>
    </submittedName>
</protein>